<evidence type="ECO:0000313" key="2">
    <source>
        <dbReference type="Proteomes" id="UP000519439"/>
    </source>
</evidence>
<reference evidence="1 2" key="1">
    <citation type="submission" date="2020-08" db="EMBL/GenBank/DDBJ databases">
        <title>Genomic Encyclopedia of Type Strains, Phase IV (KMG-IV): sequencing the most valuable type-strain genomes for metagenomic binning, comparative biology and taxonomic classification.</title>
        <authorList>
            <person name="Goeker M."/>
        </authorList>
    </citation>
    <scope>NUCLEOTIDE SEQUENCE [LARGE SCALE GENOMIC DNA]</scope>
    <source>
        <strain evidence="1 2">DSM 15743</strain>
    </source>
</reference>
<keyword evidence="2" id="KW-1185">Reference proteome</keyword>
<dbReference type="AlphaFoldDB" id="A0A7W6IFJ0"/>
<dbReference type="RefSeq" id="WP_084020877.1">
    <property type="nucleotide sequence ID" value="NZ_JACIDC010000006.1"/>
</dbReference>
<organism evidence="1 2">
    <name type="scientific">Microvirga flocculans</name>
    <dbReference type="NCBI Taxonomy" id="217168"/>
    <lineage>
        <taxon>Bacteria</taxon>
        <taxon>Pseudomonadati</taxon>
        <taxon>Pseudomonadota</taxon>
        <taxon>Alphaproteobacteria</taxon>
        <taxon>Hyphomicrobiales</taxon>
        <taxon>Methylobacteriaceae</taxon>
        <taxon>Microvirga</taxon>
    </lineage>
</organism>
<dbReference type="InterPro" id="IPR025356">
    <property type="entry name" value="DUF4260"/>
</dbReference>
<evidence type="ECO:0008006" key="3">
    <source>
        <dbReference type="Google" id="ProtNLM"/>
    </source>
</evidence>
<proteinExistence type="predicted"/>
<name>A0A7W6IFJ0_9HYPH</name>
<protein>
    <recommendedName>
        <fullName evidence="3">DUF4260 family protein</fullName>
    </recommendedName>
</protein>
<accession>A0A7W6IFJ0</accession>
<gene>
    <name evidence="1" type="ORF">GGR34_002190</name>
</gene>
<evidence type="ECO:0000313" key="1">
    <source>
        <dbReference type="EMBL" id="MBB4040537.1"/>
    </source>
</evidence>
<sequence length="44" mass="4626">MLLATAAIRAAHIGFDRMLGYGLKDTSGFNDTHPGRIGRQPAGA</sequence>
<dbReference type="EMBL" id="JACIDC010000006">
    <property type="protein sequence ID" value="MBB4040537.1"/>
    <property type="molecule type" value="Genomic_DNA"/>
</dbReference>
<comment type="caution">
    <text evidence="1">The sequence shown here is derived from an EMBL/GenBank/DDBJ whole genome shotgun (WGS) entry which is preliminary data.</text>
</comment>
<dbReference type="Proteomes" id="UP000519439">
    <property type="component" value="Unassembled WGS sequence"/>
</dbReference>
<dbReference type="Pfam" id="PF14079">
    <property type="entry name" value="DUF4260"/>
    <property type="match status" value="1"/>
</dbReference>